<accession>A0ABN6QJN8</accession>
<dbReference type="Proteomes" id="UP001062263">
    <property type="component" value="Chromosome"/>
</dbReference>
<keyword evidence="2" id="KW-1185">Reference proteome</keyword>
<evidence type="ECO:0000313" key="1">
    <source>
        <dbReference type="EMBL" id="BDL44849.1"/>
    </source>
</evidence>
<proteinExistence type="predicted"/>
<dbReference type="RefSeq" id="WP_215435126.1">
    <property type="nucleotide sequence ID" value="NZ_AP025943.1"/>
</dbReference>
<gene>
    <name evidence="1" type="ORF">Abiwalacus_24230</name>
</gene>
<name>A0ABN6QJN8_9BACT</name>
<sequence>MVDCLAETVAERGCRITVRDRGAVLNLFRMLNEWYEQGLPRREDGDDEENDPWDDVEPGVWCSVATWLYEFDFYGRAGSLSSLPWRPG</sequence>
<organism evidence="1 2">
    <name type="scientific">Akkermansia biwaensis</name>
    <dbReference type="NCBI Taxonomy" id="2946555"/>
    <lineage>
        <taxon>Bacteria</taxon>
        <taxon>Pseudomonadati</taxon>
        <taxon>Verrucomicrobiota</taxon>
        <taxon>Verrucomicrobiia</taxon>
        <taxon>Verrucomicrobiales</taxon>
        <taxon>Akkermansiaceae</taxon>
        <taxon>Akkermansia</taxon>
    </lineage>
</organism>
<dbReference type="EMBL" id="AP025943">
    <property type="protein sequence ID" value="BDL44849.1"/>
    <property type="molecule type" value="Genomic_DNA"/>
</dbReference>
<protein>
    <submittedName>
        <fullName evidence="1">Uncharacterized protein</fullName>
    </submittedName>
</protein>
<evidence type="ECO:0000313" key="2">
    <source>
        <dbReference type="Proteomes" id="UP001062263"/>
    </source>
</evidence>
<reference evidence="1" key="1">
    <citation type="submission" date="2022-06" db="EMBL/GenBank/DDBJ databases">
        <title>Akkermansia biwalacus sp. nov., an anaerobic mucin-degrading bacterium isolated from human intestine.</title>
        <authorList>
            <person name="Kobayashi Y."/>
            <person name="Inoue S."/>
            <person name="Kawahara T."/>
            <person name="Kohda N."/>
        </authorList>
    </citation>
    <scope>NUCLEOTIDE SEQUENCE</scope>
    <source>
        <strain evidence="1">WON2089</strain>
    </source>
</reference>